<dbReference type="PANTHER" id="PTHR19288">
    <property type="entry name" value="4-NITROPHENYLPHOSPHATASE-RELATED"/>
    <property type="match status" value="1"/>
</dbReference>
<feature type="active site" description="Nucleophile" evidence="5">
    <location>
        <position position="10"/>
    </location>
</feature>
<evidence type="ECO:0000256" key="7">
    <source>
        <dbReference type="PIRSR" id="PIRSR000915-3"/>
    </source>
</evidence>
<name>A0A8J2ZS81_9BACL</name>
<comment type="caution">
    <text evidence="8">The sequence shown here is derived from an EMBL/GenBank/DDBJ whole genome shotgun (WGS) entry which is preliminary data.</text>
</comment>
<dbReference type="NCBIfam" id="TIGR01457">
    <property type="entry name" value="HAD-SF-IIA-hyp2"/>
    <property type="match status" value="1"/>
</dbReference>
<comment type="cofactor">
    <cofactor evidence="7">
        <name>Mg(2+)</name>
        <dbReference type="ChEBI" id="CHEBI:18420"/>
    </cofactor>
    <text evidence="7">Divalent metal ions. Mg(2+) is the most effective.</text>
</comment>
<dbReference type="RefSeq" id="WP_188495570.1">
    <property type="nucleotide sequence ID" value="NZ_BMFV01000002.1"/>
</dbReference>
<keyword evidence="9" id="KW-1185">Reference proteome</keyword>
<keyword evidence="2 7" id="KW-0479">Metal-binding</keyword>
<evidence type="ECO:0000256" key="3">
    <source>
        <dbReference type="ARBA" id="ARBA00022801"/>
    </source>
</evidence>
<dbReference type="EMBL" id="BMFV01000002">
    <property type="protein sequence ID" value="GGH75144.1"/>
    <property type="molecule type" value="Genomic_DNA"/>
</dbReference>
<dbReference type="InterPro" id="IPR006357">
    <property type="entry name" value="HAD-SF_hydro_IIA"/>
</dbReference>
<evidence type="ECO:0000256" key="5">
    <source>
        <dbReference type="PIRSR" id="PIRSR000915-1"/>
    </source>
</evidence>
<dbReference type="CDD" id="cd07530">
    <property type="entry name" value="HAD_Pase_UmpH-like"/>
    <property type="match status" value="1"/>
</dbReference>
<evidence type="ECO:0000256" key="6">
    <source>
        <dbReference type="PIRSR" id="PIRSR000915-2"/>
    </source>
</evidence>
<dbReference type="Pfam" id="PF13344">
    <property type="entry name" value="Hydrolase_6"/>
    <property type="match status" value="1"/>
</dbReference>
<reference evidence="8" key="2">
    <citation type="submission" date="2020-09" db="EMBL/GenBank/DDBJ databases">
        <authorList>
            <person name="Sun Q."/>
            <person name="Zhou Y."/>
        </authorList>
    </citation>
    <scope>NUCLEOTIDE SEQUENCE</scope>
    <source>
        <strain evidence="8">CGMCC 1.12777</strain>
    </source>
</reference>
<evidence type="ECO:0000313" key="9">
    <source>
        <dbReference type="Proteomes" id="UP000656813"/>
    </source>
</evidence>
<feature type="binding site" evidence="7">
    <location>
        <position position="206"/>
    </location>
    <ligand>
        <name>Mg(2+)</name>
        <dbReference type="ChEBI" id="CHEBI:18420"/>
    </ligand>
</feature>
<dbReference type="SFLD" id="SFLDS00003">
    <property type="entry name" value="Haloacid_Dehalogenase"/>
    <property type="match status" value="1"/>
</dbReference>
<keyword evidence="3" id="KW-0378">Hydrolase</keyword>
<dbReference type="PIRSF" id="PIRSF000915">
    <property type="entry name" value="PGP-type_phosphatase"/>
    <property type="match status" value="1"/>
</dbReference>
<evidence type="ECO:0000256" key="4">
    <source>
        <dbReference type="ARBA" id="ARBA00022842"/>
    </source>
</evidence>
<dbReference type="NCBIfam" id="TIGR01460">
    <property type="entry name" value="HAD-SF-IIA"/>
    <property type="match status" value="1"/>
</dbReference>
<dbReference type="InterPro" id="IPR006354">
    <property type="entry name" value="HAD-SF_hydro_IIA_hyp1"/>
</dbReference>
<dbReference type="InterPro" id="IPR023214">
    <property type="entry name" value="HAD_sf"/>
</dbReference>
<dbReference type="GO" id="GO:0046872">
    <property type="term" value="F:metal ion binding"/>
    <property type="evidence" value="ECO:0007669"/>
    <property type="project" value="UniProtKB-KW"/>
</dbReference>
<feature type="binding site" evidence="7">
    <location>
        <position position="10"/>
    </location>
    <ligand>
        <name>Mg(2+)</name>
        <dbReference type="ChEBI" id="CHEBI:18420"/>
    </ligand>
</feature>
<feature type="binding site" evidence="6">
    <location>
        <position position="181"/>
    </location>
    <ligand>
        <name>substrate</name>
    </ligand>
</feature>
<comment type="similarity">
    <text evidence="1">Belongs to the HAD-like hydrolase superfamily. NagD family.</text>
</comment>
<dbReference type="SFLD" id="SFLDG01139">
    <property type="entry name" value="C2.A:_Pyridoxal_Phosphate_Phos"/>
    <property type="match status" value="1"/>
</dbReference>
<dbReference type="FunFam" id="3.40.50.1000:FF:000053">
    <property type="entry name" value="TIGR01457 family HAD hydrolase"/>
    <property type="match status" value="1"/>
</dbReference>
<organism evidence="8 9">
    <name type="scientific">Pullulanibacillus pueri</name>
    <dbReference type="NCBI Taxonomy" id="1437324"/>
    <lineage>
        <taxon>Bacteria</taxon>
        <taxon>Bacillati</taxon>
        <taxon>Bacillota</taxon>
        <taxon>Bacilli</taxon>
        <taxon>Bacillales</taxon>
        <taxon>Sporolactobacillaceae</taxon>
        <taxon>Pullulanibacillus</taxon>
    </lineage>
</organism>
<accession>A0A8J2ZS81</accession>
<evidence type="ECO:0000256" key="2">
    <source>
        <dbReference type="ARBA" id="ARBA00022723"/>
    </source>
</evidence>
<dbReference type="GO" id="GO:0016791">
    <property type="term" value="F:phosphatase activity"/>
    <property type="evidence" value="ECO:0007669"/>
    <property type="project" value="TreeGrafter"/>
</dbReference>
<keyword evidence="4 7" id="KW-0460">Magnesium</keyword>
<evidence type="ECO:0000313" key="8">
    <source>
        <dbReference type="EMBL" id="GGH75144.1"/>
    </source>
</evidence>
<dbReference type="AlphaFoldDB" id="A0A8J2ZS81"/>
<dbReference type="PANTHER" id="PTHR19288:SF46">
    <property type="entry name" value="HALOACID DEHALOGENASE-LIKE HYDROLASE DOMAIN-CONTAINING PROTEIN 2"/>
    <property type="match status" value="1"/>
</dbReference>
<proteinExistence type="inferred from homology"/>
<dbReference type="GO" id="GO:0005737">
    <property type="term" value="C:cytoplasm"/>
    <property type="evidence" value="ECO:0007669"/>
    <property type="project" value="TreeGrafter"/>
</dbReference>
<dbReference type="InterPro" id="IPR036412">
    <property type="entry name" value="HAD-like_sf"/>
</dbReference>
<dbReference type="Gene3D" id="3.40.50.1000">
    <property type="entry name" value="HAD superfamily/HAD-like"/>
    <property type="match status" value="2"/>
</dbReference>
<evidence type="ECO:0000256" key="1">
    <source>
        <dbReference type="ARBA" id="ARBA00006696"/>
    </source>
</evidence>
<dbReference type="Pfam" id="PF13242">
    <property type="entry name" value="Hydrolase_like"/>
    <property type="match status" value="1"/>
</dbReference>
<dbReference type="SUPFAM" id="SSF56784">
    <property type="entry name" value="HAD-like"/>
    <property type="match status" value="1"/>
</dbReference>
<reference evidence="8" key="1">
    <citation type="journal article" date="2014" name="Int. J. Syst. Evol. Microbiol.">
        <title>Complete genome sequence of Corynebacterium casei LMG S-19264T (=DSM 44701T), isolated from a smear-ripened cheese.</title>
        <authorList>
            <consortium name="US DOE Joint Genome Institute (JGI-PGF)"/>
            <person name="Walter F."/>
            <person name="Albersmeier A."/>
            <person name="Kalinowski J."/>
            <person name="Ruckert C."/>
        </authorList>
    </citation>
    <scope>NUCLEOTIDE SEQUENCE</scope>
    <source>
        <strain evidence="8">CGMCC 1.12777</strain>
    </source>
</reference>
<feature type="binding site" evidence="7">
    <location>
        <position position="12"/>
    </location>
    <ligand>
        <name>Mg(2+)</name>
        <dbReference type="ChEBI" id="CHEBI:18420"/>
    </ligand>
</feature>
<feature type="active site" description="Proton donor" evidence="5">
    <location>
        <position position="12"/>
    </location>
</feature>
<dbReference type="Proteomes" id="UP000656813">
    <property type="component" value="Unassembled WGS sequence"/>
</dbReference>
<protein>
    <submittedName>
        <fullName evidence="8">Haloacid dehalogenase</fullName>
    </submittedName>
</protein>
<gene>
    <name evidence="8" type="ORF">GCM10007096_04060</name>
</gene>
<sequence length="254" mass="28104">MKHYKGYLIDLDGTMYRGTQVIEEAVDFIKRLKKAGLKYLFVTNNSTKTKEQVAQTLCSFGIEASPEDVLTTSMATVGYIQTHLPGKSVYFTGEVGLASAIKEAELRYDEDHPEVVVIGLDRQINYEKLAKATLAVRSGATFISTNPDVSLPTERGLMPGNGAWSAVVETSTGVKPIIIGKPSGEIVEQALQRIELDRKDVIMVGDNYYTDILAGIHAHVDTLLVYTGVTQERDLLSFEEQPTYTVHSLQDWEL</sequence>